<dbReference type="EMBL" id="AP014958">
    <property type="protein sequence ID" value="BAS79759.1"/>
    <property type="molecule type" value="Genomic_DNA"/>
</dbReference>
<keyword evidence="3" id="KW-1185">Reference proteome</keyword>
<reference evidence="3" key="1">
    <citation type="journal article" date="2005" name="Nature">
        <title>The map-based sequence of the rice genome.</title>
        <authorList>
            <consortium name="International rice genome sequencing project (IRGSP)"/>
            <person name="Matsumoto T."/>
            <person name="Wu J."/>
            <person name="Kanamori H."/>
            <person name="Katayose Y."/>
            <person name="Fujisawa M."/>
            <person name="Namiki N."/>
            <person name="Mizuno H."/>
            <person name="Yamamoto K."/>
            <person name="Antonio B.A."/>
            <person name="Baba T."/>
            <person name="Sakata K."/>
            <person name="Nagamura Y."/>
            <person name="Aoki H."/>
            <person name="Arikawa K."/>
            <person name="Arita K."/>
            <person name="Bito T."/>
            <person name="Chiden Y."/>
            <person name="Fujitsuka N."/>
            <person name="Fukunaka R."/>
            <person name="Hamada M."/>
            <person name="Harada C."/>
            <person name="Hayashi A."/>
            <person name="Hijishita S."/>
            <person name="Honda M."/>
            <person name="Hosokawa S."/>
            <person name="Ichikawa Y."/>
            <person name="Idonuma A."/>
            <person name="Iijima M."/>
            <person name="Ikeda M."/>
            <person name="Ikeno M."/>
            <person name="Ito K."/>
            <person name="Ito S."/>
            <person name="Ito T."/>
            <person name="Ito Y."/>
            <person name="Ito Y."/>
            <person name="Iwabuchi A."/>
            <person name="Kamiya K."/>
            <person name="Karasawa W."/>
            <person name="Kurita K."/>
            <person name="Katagiri S."/>
            <person name="Kikuta A."/>
            <person name="Kobayashi H."/>
            <person name="Kobayashi N."/>
            <person name="Machita K."/>
            <person name="Maehara T."/>
            <person name="Masukawa M."/>
            <person name="Mizubayashi T."/>
            <person name="Mukai Y."/>
            <person name="Nagasaki H."/>
            <person name="Nagata Y."/>
            <person name="Naito S."/>
            <person name="Nakashima M."/>
            <person name="Nakama Y."/>
            <person name="Nakamichi Y."/>
            <person name="Nakamura M."/>
            <person name="Meguro A."/>
            <person name="Negishi M."/>
            <person name="Ohta I."/>
            <person name="Ohta T."/>
            <person name="Okamoto M."/>
            <person name="Ono N."/>
            <person name="Saji S."/>
            <person name="Sakaguchi M."/>
            <person name="Sakai K."/>
            <person name="Shibata M."/>
            <person name="Shimokawa T."/>
            <person name="Song J."/>
            <person name="Takazaki Y."/>
            <person name="Terasawa K."/>
            <person name="Tsugane M."/>
            <person name="Tsuji K."/>
            <person name="Ueda S."/>
            <person name="Waki K."/>
            <person name="Yamagata H."/>
            <person name="Yamamoto M."/>
            <person name="Yamamoto S."/>
            <person name="Yamane H."/>
            <person name="Yoshiki S."/>
            <person name="Yoshihara R."/>
            <person name="Yukawa K."/>
            <person name="Zhong H."/>
            <person name="Yano M."/>
            <person name="Yuan Q."/>
            <person name="Ouyang S."/>
            <person name="Liu J."/>
            <person name="Jones K.M."/>
            <person name="Gansberger K."/>
            <person name="Moffat K."/>
            <person name="Hill J."/>
            <person name="Bera J."/>
            <person name="Fadrosh D."/>
            <person name="Jin S."/>
            <person name="Johri S."/>
            <person name="Kim M."/>
            <person name="Overton L."/>
            <person name="Reardon M."/>
            <person name="Tsitrin T."/>
            <person name="Vuong H."/>
            <person name="Weaver B."/>
            <person name="Ciecko A."/>
            <person name="Tallon L."/>
            <person name="Jackson J."/>
            <person name="Pai G."/>
            <person name="Aken S.V."/>
            <person name="Utterback T."/>
            <person name="Reidmuller S."/>
            <person name="Feldblyum T."/>
            <person name="Hsiao J."/>
            <person name="Zismann V."/>
            <person name="Iobst S."/>
            <person name="de Vazeille A.R."/>
            <person name="Buell C.R."/>
            <person name="Ying K."/>
            <person name="Li Y."/>
            <person name="Lu T."/>
            <person name="Huang Y."/>
            <person name="Zhao Q."/>
            <person name="Feng Q."/>
            <person name="Zhang L."/>
            <person name="Zhu J."/>
            <person name="Weng Q."/>
            <person name="Mu J."/>
            <person name="Lu Y."/>
            <person name="Fan D."/>
            <person name="Liu Y."/>
            <person name="Guan J."/>
            <person name="Zhang Y."/>
            <person name="Yu S."/>
            <person name="Liu X."/>
            <person name="Zhang Y."/>
            <person name="Hong G."/>
            <person name="Han B."/>
            <person name="Choisne N."/>
            <person name="Demange N."/>
            <person name="Orjeda G."/>
            <person name="Samain S."/>
            <person name="Cattolico L."/>
            <person name="Pelletier E."/>
            <person name="Couloux A."/>
            <person name="Segurens B."/>
            <person name="Wincker P."/>
            <person name="D'Hont A."/>
            <person name="Scarpelli C."/>
            <person name="Weissenbach J."/>
            <person name="Salanoubat M."/>
            <person name="Quetier F."/>
            <person name="Yu Y."/>
            <person name="Kim H.R."/>
            <person name="Rambo T."/>
            <person name="Currie J."/>
            <person name="Collura K."/>
            <person name="Luo M."/>
            <person name="Yang T."/>
            <person name="Ammiraju J.S.S."/>
            <person name="Engler F."/>
            <person name="Soderlund C."/>
            <person name="Wing R.A."/>
            <person name="Palmer L.E."/>
            <person name="de la Bastide M."/>
            <person name="Spiegel L."/>
            <person name="Nascimento L."/>
            <person name="Zutavern T."/>
            <person name="O'Shaughnessy A."/>
            <person name="Dike S."/>
            <person name="Dedhia N."/>
            <person name="Preston R."/>
            <person name="Balija V."/>
            <person name="McCombie W.R."/>
            <person name="Chow T."/>
            <person name="Chen H."/>
            <person name="Chung M."/>
            <person name="Chen C."/>
            <person name="Shaw J."/>
            <person name="Wu H."/>
            <person name="Hsiao K."/>
            <person name="Chao Y."/>
            <person name="Chu M."/>
            <person name="Cheng C."/>
            <person name="Hour A."/>
            <person name="Lee P."/>
            <person name="Lin S."/>
            <person name="Lin Y."/>
            <person name="Liou J."/>
            <person name="Liu S."/>
            <person name="Hsing Y."/>
            <person name="Raghuvanshi S."/>
            <person name="Mohanty A."/>
            <person name="Bharti A.K."/>
            <person name="Gaur A."/>
            <person name="Gupta V."/>
            <person name="Kumar D."/>
            <person name="Ravi V."/>
            <person name="Vij S."/>
            <person name="Kapur A."/>
            <person name="Khurana P."/>
            <person name="Khurana P."/>
            <person name="Khurana J.P."/>
            <person name="Tyagi A.K."/>
            <person name="Gaikwad K."/>
            <person name="Singh A."/>
            <person name="Dalal V."/>
            <person name="Srivastava S."/>
            <person name="Dixit A."/>
            <person name="Pal A.K."/>
            <person name="Ghazi I.A."/>
            <person name="Yadav M."/>
            <person name="Pandit A."/>
            <person name="Bhargava A."/>
            <person name="Sureshbabu K."/>
            <person name="Batra K."/>
            <person name="Sharma T.R."/>
            <person name="Mohapatra T."/>
            <person name="Singh N.K."/>
            <person name="Messing J."/>
            <person name="Nelson A.B."/>
            <person name="Fuks G."/>
            <person name="Kavchok S."/>
            <person name="Keizer G."/>
            <person name="Linton E."/>
            <person name="Llaca V."/>
            <person name="Song R."/>
            <person name="Tanyolac B."/>
            <person name="Young S."/>
            <person name="Ho-Il K."/>
            <person name="Hahn J.H."/>
            <person name="Sangsakoo G."/>
            <person name="Vanavichit A."/>
            <person name="de Mattos Luiz.A.T."/>
            <person name="Zimmer P.D."/>
            <person name="Malone G."/>
            <person name="Dellagostin O."/>
            <person name="de Oliveira A.C."/>
            <person name="Bevan M."/>
            <person name="Bancroft I."/>
            <person name="Minx P."/>
            <person name="Cordum H."/>
            <person name="Wilson R."/>
            <person name="Cheng Z."/>
            <person name="Jin W."/>
            <person name="Jiang J."/>
            <person name="Leong S.A."/>
            <person name="Iwama H."/>
            <person name="Gojobori T."/>
            <person name="Itoh T."/>
            <person name="Niimura Y."/>
            <person name="Fujii Y."/>
            <person name="Habara T."/>
            <person name="Sakai H."/>
            <person name="Sato Y."/>
            <person name="Wilson G."/>
            <person name="Kumar K."/>
            <person name="McCouch S."/>
            <person name="Juretic N."/>
            <person name="Hoen D."/>
            <person name="Wright S."/>
            <person name="Bruskiewich R."/>
            <person name="Bureau T."/>
            <person name="Miyao A."/>
            <person name="Hirochika H."/>
            <person name="Nishikawa T."/>
            <person name="Kadowaki K."/>
            <person name="Sugiura M."/>
            <person name="Burr B."/>
            <person name="Sasaki T."/>
        </authorList>
    </citation>
    <scope>NUCLEOTIDE SEQUENCE [LARGE SCALE GENOMIC DNA]</scope>
    <source>
        <strain evidence="3">cv. Nipponbare</strain>
    </source>
</reference>
<feature type="region of interest" description="Disordered" evidence="1">
    <location>
        <begin position="1"/>
        <end position="30"/>
    </location>
</feature>
<organism evidence="2 3">
    <name type="scientific">Oryza sativa subsp. japonica</name>
    <name type="common">Rice</name>
    <dbReference type="NCBI Taxonomy" id="39947"/>
    <lineage>
        <taxon>Eukaryota</taxon>
        <taxon>Viridiplantae</taxon>
        <taxon>Streptophyta</taxon>
        <taxon>Embryophyta</taxon>
        <taxon>Tracheophyta</taxon>
        <taxon>Spermatophyta</taxon>
        <taxon>Magnoliopsida</taxon>
        <taxon>Liliopsida</taxon>
        <taxon>Poales</taxon>
        <taxon>Poaceae</taxon>
        <taxon>BOP clade</taxon>
        <taxon>Oryzoideae</taxon>
        <taxon>Oryzeae</taxon>
        <taxon>Oryzinae</taxon>
        <taxon>Oryza</taxon>
        <taxon>Oryza sativa</taxon>
    </lineage>
</organism>
<accession>A0A0P0VLN1</accession>
<evidence type="ECO:0000256" key="1">
    <source>
        <dbReference type="SAM" id="MobiDB-lite"/>
    </source>
</evidence>
<sequence length="180" mass="20432">MEKRSPLSSKSRPSEPPLRPSSPADAARRKHGFAVRRAFAGAYRNLPCPRLTSAITSKLEARTGYIGVENASALQLTAWTSCPSTVKNTFRFAGSKPQPTTLSTPAHDDFSDSYTSFIPAIKIRRIFSSRFPRLQREKENSCYRRGRPRRWSGSRWTTRTFRPATAVAARRTRRWRGRTT</sequence>
<dbReference type="OMA" id="AYRNLPC"/>
<dbReference type="Proteomes" id="UP000059680">
    <property type="component" value="Chromosome 2"/>
</dbReference>
<dbReference type="Gramene" id="Os02t0614732-01">
    <property type="protein sequence ID" value="Os02t0614732-01"/>
    <property type="gene ID" value="Os02g0614732"/>
</dbReference>
<dbReference type="eggNOG" id="ENOG502R6T0">
    <property type="taxonomic scope" value="Eukaryota"/>
</dbReference>
<gene>
    <name evidence="2" type="ordered locus">Os02g0614732</name>
    <name evidence="2" type="ORF">OSNPB_020614732</name>
</gene>
<proteinExistence type="predicted"/>
<protein>
    <submittedName>
        <fullName evidence="2">Os02g0614732 protein</fullName>
    </submittedName>
</protein>
<reference evidence="2 3" key="3">
    <citation type="journal article" date="2013" name="Rice">
        <title>Improvement of the Oryza sativa Nipponbare reference genome using next generation sequence and optical map data.</title>
        <authorList>
            <person name="Kawahara Y."/>
            <person name="de la Bastide M."/>
            <person name="Hamilton J.P."/>
            <person name="Kanamori H."/>
            <person name="McCombie W.R."/>
            <person name="Ouyang S."/>
            <person name="Schwartz D.C."/>
            <person name="Tanaka T."/>
            <person name="Wu J."/>
            <person name="Zhou S."/>
            <person name="Childs K.L."/>
            <person name="Davidson R.M."/>
            <person name="Lin H."/>
            <person name="Quesada-Ocampo L."/>
            <person name="Vaillancourt B."/>
            <person name="Sakai H."/>
            <person name="Lee S.S."/>
            <person name="Kim J."/>
            <person name="Numa H."/>
            <person name="Itoh T."/>
            <person name="Buell C.R."/>
            <person name="Matsumoto T."/>
        </authorList>
    </citation>
    <scope>NUCLEOTIDE SEQUENCE [LARGE SCALE GENOMIC DNA]</scope>
    <source>
        <strain evidence="3">cv. Nipponbare</strain>
    </source>
</reference>
<evidence type="ECO:0000313" key="2">
    <source>
        <dbReference type="EMBL" id="BAS79759.1"/>
    </source>
</evidence>
<name>A0A0P0VLN1_ORYSJ</name>
<dbReference type="PaxDb" id="39947-A0A0P0VLN1"/>
<feature type="compositionally biased region" description="Low complexity" evidence="1">
    <location>
        <begin position="1"/>
        <end position="11"/>
    </location>
</feature>
<reference evidence="2 3" key="2">
    <citation type="journal article" date="2013" name="Plant Cell Physiol.">
        <title>Rice Annotation Project Database (RAP-DB): an integrative and interactive database for rice genomics.</title>
        <authorList>
            <person name="Sakai H."/>
            <person name="Lee S.S."/>
            <person name="Tanaka T."/>
            <person name="Numa H."/>
            <person name="Kim J."/>
            <person name="Kawahara Y."/>
            <person name="Wakimoto H."/>
            <person name="Yang C.C."/>
            <person name="Iwamoto M."/>
            <person name="Abe T."/>
            <person name="Yamada Y."/>
            <person name="Muto A."/>
            <person name="Inokuchi H."/>
            <person name="Ikemura T."/>
            <person name="Matsumoto T."/>
            <person name="Sasaki T."/>
            <person name="Itoh T."/>
        </authorList>
    </citation>
    <scope>NUCLEOTIDE SEQUENCE [LARGE SCALE GENOMIC DNA]</scope>
    <source>
        <strain evidence="3">cv. Nipponbare</strain>
    </source>
</reference>
<dbReference type="AlphaFoldDB" id="A0A0P0VLN1"/>
<evidence type="ECO:0000313" key="3">
    <source>
        <dbReference type="Proteomes" id="UP000059680"/>
    </source>
</evidence>
<dbReference type="InParanoid" id="A0A0P0VLN1"/>